<accession>A0ACB7TDU3</accession>
<proteinExistence type="predicted"/>
<dbReference type="EMBL" id="CM023481">
    <property type="protein sequence ID" value="KAH6945100.1"/>
    <property type="molecule type" value="Genomic_DNA"/>
</dbReference>
<organism evidence="1 2">
    <name type="scientific">Hyalomma asiaticum</name>
    <name type="common">Tick</name>
    <dbReference type="NCBI Taxonomy" id="266040"/>
    <lineage>
        <taxon>Eukaryota</taxon>
        <taxon>Metazoa</taxon>
        <taxon>Ecdysozoa</taxon>
        <taxon>Arthropoda</taxon>
        <taxon>Chelicerata</taxon>
        <taxon>Arachnida</taxon>
        <taxon>Acari</taxon>
        <taxon>Parasitiformes</taxon>
        <taxon>Ixodida</taxon>
        <taxon>Ixodoidea</taxon>
        <taxon>Ixodidae</taxon>
        <taxon>Hyalomminae</taxon>
        <taxon>Hyalomma</taxon>
    </lineage>
</organism>
<comment type="caution">
    <text evidence="1">The sequence shown here is derived from an EMBL/GenBank/DDBJ whole genome shotgun (WGS) entry which is preliminary data.</text>
</comment>
<gene>
    <name evidence="1" type="ORF">HPB50_007206</name>
</gene>
<dbReference type="Proteomes" id="UP000821845">
    <property type="component" value="Chromosome 1"/>
</dbReference>
<protein>
    <submittedName>
        <fullName evidence="1">Uncharacterized protein</fullName>
    </submittedName>
</protein>
<evidence type="ECO:0000313" key="1">
    <source>
        <dbReference type="EMBL" id="KAH6945100.1"/>
    </source>
</evidence>
<name>A0ACB7TDU3_HYAAI</name>
<evidence type="ECO:0000313" key="2">
    <source>
        <dbReference type="Proteomes" id="UP000821845"/>
    </source>
</evidence>
<sequence>MIFRCDTYWRNKEPQHSVEDTSKFVADMLGVSVRTVFRISTVEKTTTEISECMELPSLRRYTERRLLAEIGFKPEKRSRNSLLIDRDDTTDWWNRYLRDVERYLAEGRKIFYLDETWVTAGHTWSIVWTDTVV</sequence>
<keyword evidence="2" id="KW-1185">Reference proteome</keyword>
<reference evidence="1" key="1">
    <citation type="submission" date="2020-05" db="EMBL/GenBank/DDBJ databases">
        <title>Large-scale comparative analyses of tick genomes elucidate their genetic diversity and vector capacities.</title>
        <authorList>
            <person name="Jia N."/>
            <person name="Wang J."/>
            <person name="Shi W."/>
            <person name="Du L."/>
            <person name="Sun Y."/>
            <person name="Zhan W."/>
            <person name="Jiang J."/>
            <person name="Wang Q."/>
            <person name="Zhang B."/>
            <person name="Ji P."/>
            <person name="Sakyi L.B."/>
            <person name="Cui X."/>
            <person name="Yuan T."/>
            <person name="Jiang B."/>
            <person name="Yang W."/>
            <person name="Lam T.T.-Y."/>
            <person name="Chang Q."/>
            <person name="Ding S."/>
            <person name="Wang X."/>
            <person name="Zhu J."/>
            <person name="Ruan X."/>
            <person name="Zhao L."/>
            <person name="Wei J."/>
            <person name="Que T."/>
            <person name="Du C."/>
            <person name="Cheng J."/>
            <person name="Dai P."/>
            <person name="Han X."/>
            <person name="Huang E."/>
            <person name="Gao Y."/>
            <person name="Liu J."/>
            <person name="Shao H."/>
            <person name="Ye R."/>
            <person name="Li L."/>
            <person name="Wei W."/>
            <person name="Wang X."/>
            <person name="Wang C."/>
            <person name="Yang T."/>
            <person name="Huo Q."/>
            <person name="Li W."/>
            <person name="Guo W."/>
            <person name="Chen H."/>
            <person name="Zhou L."/>
            <person name="Ni X."/>
            <person name="Tian J."/>
            <person name="Zhou Y."/>
            <person name="Sheng Y."/>
            <person name="Liu T."/>
            <person name="Pan Y."/>
            <person name="Xia L."/>
            <person name="Li J."/>
            <person name="Zhao F."/>
            <person name="Cao W."/>
        </authorList>
    </citation>
    <scope>NUCLEOTIDE SEQUENCE</scope>
    <source>
        <strain evidence="1">Hyas-2018</strain>
    </source>
</reference>